<dbReference type="SUPFAM" id="SSF103473">
    <property type="entry name" value="MFS general substrate transporter"/>
    <property type="match status" value="1"/>
</dbReference>
<keyword evidence="6 7" id="KW-0472">Membrane</keyword>
<feature type="transmembrane region" description="Helical" evidence="7">
    <location>
        <begin position="82"/>
        <end position="101"/>
    </location>
</feature>
<comment type="subcellular location">
    <subcellularLocation>
        <location evidence="1">Cell membrane</location>
        <topology evidence="1">Multi-pass membrane protein</topology>
    </subcellularLocation>
</comment>
<protein>
    <submittedName>
        <fullName evidence="9">Antiseptic resistance protein</fullName>
    </submittedName>
</protein>
<dbReference type="InterPro" id="IPR011701">
    <property type="entry name" value="MFS"/>
</dbReference>
<dbReference type="RefSeq" id="WP_085915188.1">
    <property type="nucleotide sequence ID" value="NZ_AP018920.1"/>
</dbReference>
<dbReference type="STRING" id="2074.BG845_05033"/>
<evidence type="ECO:0000259" key="8">
    <source>
        <dbReference type="PROSITE" id="PS50850"/>
    </source>
</evidence>
<dbReference type="InterPro" id="IPR036259">
    <property type="entry name" value="MFS_trans_sf"/>
</dbReference>
<dbReference type="Gene3D" id="1.20.1720.10">
    <property type="entry name" value="Multidrug resistance protein D"/>
    <property type="match status" value="2"/>
</dbReference>
<dbReference type="PRINTS" id="PR01035">
    <property type="entry name" value="TCRTETA"/>
</dbReference>
<accession>A0A1Y2MNY2</accession>
<keyword evidence="5 7" id="KW-1133">Transmembrane helix</keyword>
<dbReference type="OrthoDB" id="4172724at2"/>
<evidence type="ECO:0000256" key="7">
    <source>
        <dbReference type="SAM" id="Phobius"/>
    </source>
</evidence>
<evidence type="ECO:0000256" key="6">
    <source>
        <dbReference type="ARBA" id="ARBA00023136"/>
    </source>
</evidence>
<dbReference type="GO" id="GO:0022857">
    <property type="term" value="F:transmembrane transporter activity"/>
    <property type="evidence" value="ECO:0007669"/>
    <property type="project" value="InterPro"/>
</dbReference>
<feature type="transmembrane region" description="Helical" evidence="7">
    <location>
        <begin position="233"/>
        <end position="248"/>
    </location>
</feature>
<evidence type="ECO:0000256" key="3">
    <source>
        <dbReference type="ARBA" id="ARBA00022475"/>
    </source>
</evidence>
<keyword evidence="3" id="KW-1003">Cell membrane</keyword>
<gene>
    <name evidence="9" type="primary">qacA_4</name>
    <name evidence="9" type="ORF">BG845_05033</name>
</gene>
<evidence type="ECO:0000256" key="5">
    <source>
        <dbReference type="ARBA" id="ARBA00022989"/>
    </source>
</evidence>
<feature type="domain" description="Major facilitator superfamily (MFS) profile" evidence="8">
    <location>
        <begin position="16"/>
        <end position="493"/>
    </location>
</feature>
<feature type="transmembrane region" description="Helical" evidence="7">
    <location>
        <begin position="202"/>
        <end position="221"/>
    </location>
</feature>
<feature type="transmembrane region" description="Helical" evidence="7">
    <location>
        <begin position="268"/>
        <end position="289"/>
    </location>
</feature>
<keyword evidence="4 7" id="KW-0812">Transmembrane</keyword>
<keyword evidence="10" id="KW-1185">Reference proteome</keyword>
<dbReference type="PROSITE" id="PS50850">
    <property type="entry name" value="MFS"/>
    <property type="match status" value="1"/>
</dbReference>
<keyword evidence="2" id="KW-0813">Transport</keyword>
<feature type="transmembrane region" description="Helical" evidence="7">
    <location>
        <begin position="107"/>
        <end position="128"/>
    </location>
</feature>
<evidence type="ECO:0000256" key="1">
    <source>
        <dbReference type="ARBA" id="ARBA00004651"/>
    </source>
</evidence>
<feature type="transmembrane region" description="Helical" evidence="7">
    <location>
        <begin position="359"/>
        <end position="385"/>
    </location>
</feature>
<dbReference type="Pfam" id="PF07690">
    <property type="entry name" value="MFS_1"/>
    <property type="match status" value="1"/>
</dbReference>
<evidence type="ECO:0000313" key="9">
    <source>
        <dbReference type="EMBL" id="OSY36950.1"/>
    </source>
</evidence>
<evidence type="ECO:0000256" key="4">
    <source>
        <dbReference type="ARBA" id="ARBA00022692"/>
    </source>
</evidence>
<evidence type="ECO:0000256" key="2">
    <source>
        <dbReference type="ARBA" id="ARBA00022448"/>
    </source>
</evidence>
<feature type="transmembrane region" description="Helical" evidence="7">
    <location>
        <begin position="309"/>
        <end position="327"/>
    </location>
</feature>
<feature type="transmembrane region" description="Helical" evidence="7">
    <location>
        <begin position="50"/>
        <end position="70"/>
    </location>
</feature>
<feature type="transmembrane region" description="Helical" evidence="7">
    <location>
        <begin position="140"/>
        <end position="161"/>
    </location>
</feature>
<comment type="caution">
    <text evidence="9">The sequence shown here is derived from an EMBL/GenBank/DDBJ whole genome shotgun (WGS) entry which is preliminary data.</text>
</comment>
<name>A0A1Y2MNY2_PSEAH</name>
<dbReference type="PANTHER" id="PTHR42718:SF47">
    <property type="entry name" value="METHYL VIOLOGEN RESISTANCE PROTEIN SMVA"/>
    <property type="match status" value="1"/>
</dbReference>
<dbReference type="GO" id="GO:0005886">
    <property type="term" value="C:plasma membrane"/>
    <property type="evidence" value="ECO:0007669"/>
    <property type="project" value="UniProtKB-SubCell"/>
</dbReference>
<dbReference type="InterPro" id="IPR001958">
    <property type="entry name" value="Tet-R_TetA/multi-R_MdtG-like"/>
</dbReference>
<feature type="transmembrane region" description="Helical" evidence="7">
    <location>
        <begin position="14"/>
        <end position="38"/>
    </location>
</feature>
<dbReference type="Proteomes" id="UP000194360">
    <property type="component" value="Unassembled WGS sequence"/>
</dbReference>
<dbReference type="AlphaFoldDB" id="A0A1Y2MNY2"/>
<dbReference type="EMBL" id="MIGB01000034">
    <property type="protein sequence ID" value="OSY36950.1"/>
    <property type="molecule type" value="Genomic_DNA"/>
</dbReference>
<feature type="transmembrane region" description="Helical" evidence="7">
    <location>
        <begin position="167"/>
        <end position="190"/>
    </location>
</feature>
<sequence>MPPSVAHRAGPRQWIGLGVLALPTALLGLDVTVLYLALPELALDLRPSSVQTLWIMDVYGFMIAGLLITMGTLGDRTGRRRLLMIGLVAFGLASVAAAFATSAGMLIVARAALGVAGATLMPSTLALIGNMFTDVRQRGLAIGVWATMFALGMALGPLAGGLLLERFWWGSVFLLAVPVVVVVLVVAPLLLPEYRDPAAGRLDLTSVAMSLLAILPLVYAVKHGAEAGLDPRTVAAATVGAVFTVLFVRRQGRLDDPLLDVRLFRVPAFGAALLVLLVALVGVGGAMYLVTQHLQFVEGFSPLTAGLWMAPPALAMFVAAIGAPLLARRIRPGVVVAVTLVASAVGHLLFVAVDGPGNAGLVVSAFALVYLGLGAVAALGTDLVVGSAPAHRAGSAAAMSETVQELGIAVGVAVLGSVANAVYRSTLAAGAGHPDLGGPAAASLAGAVAADPGPAALDAAREAQAAGLGVVGLVTGIAVAALAVPALFALRRVAPVGRTEPPGCS</sequence>
<feature type="transmembrane region" description="Helical" evidence="7">
    <location>
        <begin position="466"/>
        <end position="490"/>
    </location>
</feature>
<organism evidence="9 10">
    <name type="scientific">Pseudonocardia autotrophica</name>
    <name type="common">Amycolata autotrophica</name>
    <name type="synonym">Nocardia autotrophica</name>
    <dbReference type="NCBI Taxonomy" id="2074"/>
    <lineage>
        <taxon>Bacteria</taxon>
        <taxon>Bacillati</taxon>
        <taxon>Actinomycetota</taxon>
        <taxon>Actinomycetes</taxon>
        <taxon>Pseudonocardiales</taxon>
        <taxon>Pseudonocardiaceae</taxon>
        <taxon>Pseudonocardia</taxon>
    </lineage>
</organism>
<reference evidence="9 10" key="1">
    <citation type="submission" date="2016-09" db="EMBL/GenBank/DDBJ databases">
        <title>Pseudonocardia autotrophica DSM535, a candidate organism with high potential of specific P450 cytochromes.</title>
        <authorList>
            <person name="Grumaz C."/>
            <person name="Vainshtein Y."/>
            <person name="Kirstahler P."/>
            <person name="Sohn K."/>
        </authorList>
    </citation>
    <scope>NUCLEOTIDE SEQUENCE [LARGE SCALE GENOMIC DNA]</scope>
    <source>
        <strain evidence="9 10">DSM 535</strain>
    </source>
</reference>
<evidence type="ECO:0000313" key="10">
    <source>
        <dbReference type="Proteomes" id="UP000194360"/>
    </source>
</evidence>
<dbReference type="CDD" id="cd17321">
    <property type="entry name" value="MFS_MMR_MDR_like"/>
    <property type="match status" value="1"/>
</dbReference>
<dbReference type="InterPro" id="IPR020846">
    <property type="entry name" value="MFS_dom"/>
</dbReference>
<dbReference type="PANTHER" id="PTHR42718">
    <property type="entry name" value="MAJOR FACILITATOR SUPERFAMILY MULTIDRUG TRANSPORTER MFSC"/>
    <property type="match status" value="1"/>
</dbReference>
<proteinExistence type="predicted"/>
<feature type="transmembrane region" description="Helical" evidence="7">
    <location>
        <begin position="334"/>
        <end position="353"/>
    </location>
</feature>
<feature type="transmembrane region" description="Helical" evidence="7">
    <location>
        <begin position="406"/>
        <end position="423"/>
    </location>
</feature>